<sequence>MKVITIGFEMIVKGLFFILLLFWGKSVIADTYHIKKLIQSNQQVQQTARKKKVLTNIHIGTVTIDLTTPDIPDHERFSYQPTMSVMEDNQSKALLDLFFGLITLPQTPDSTESSVDAAMSVLLGIFHHQAIHWRTASDATRQQWRTQIQESYNSYTGRPTGSRRGNRNRNRNFHGQQTQVQVGPITFDNYFNPTSNFHLDPDGLVRVDTGIMALMTAFFGPLLFQNQETFEAHLLTATQALIVRVLQRAAGQNPLFNPSNPDFSHFSDHETFARFLRERGIANDILLALALKSFSRYLRAQSQPAENDPFQLWPDYQTVLNAQLPSNISRDIFISLFIAQLRALGHSIQRSEVEAPYDLGLWANRARSLGTLFFPVMLPTLRVLNTPSARSLPYFLVNGGTATTASSNISPEALVVEGVPQRASLQHQVQTDTTENNQNEPANDRDMFTEISAILMDILSNMRIQDDPNHPEATGQIVALNPNNNIRARQALFHNLRRSIISETQIERFQPFRSRAYLDIATGFSGMTGNNQGPVNGNRHRAASNSLAGLNPQNIRAIHNIARRTRAAMSQDGILMENAPQDIHDFYSFLWGLAMPFVTLIPETPLAEEQRTLENAEASTPVNQEPVVGLSQNPAQTSLSEQGATDTSGATSEREPITIPINMCAICLDENHAQLVRFQTCNHAVVCPECLTAYERTRNQDFPGALHTCLYCRRPYEDDDKEIYKPKSNSKNYKQ</sequence>
<dbReference type="InterPro" id="IPR013083">
    <property type="entry name" value="Znf_RING/FYVE/PHD"/>
</dbReference>
<evidence type="ECO:0000313" key="4">
    <source>
        <dbReference type="Proteomes" id="UP001549366"/>
    </source>
</evidence>
<proteinExistence type="predicted"/>
<feature type="region of interest" description="Disordered" evidence="1">
    <location>
        <begin position="615"/>
        <end position="653"/>
    </location>
</feature>
<dbReference type="RefSeq" id="WP_354010170.1">
    <property type="nucleotide sequence ID" value="NZ_JBEWTA010000001.1"/>
</dbReference>
<dbReference type="SUPFAM" id="SSF57850">
    <property type="entry name" value="RING/U-box"/>
    <property type="match status" value="1"/>
</dbReference>
<evidence type="ECO:0000256" key="1">
    <source>
        <dbReference type="SAM" id="MobiDB-lite"/>
    </source>
</evidence>
<accession>A0ABV2SDF6</accession>
<dbReference type="Proteomes" id="UP001549366">
    <property type="component" value="Unassembled WGS sequence"/>
</dbReference>
<protein>
    <recommendedName>
        <fullName evidence="2">RING-type domain-containing protein</fullName>
    </recommendedName>
</protein>
<name>A0ABV2SDF6_9GAMM</name>
<dbReference type="Gene3D" id="3.30.40.10">
    <property type="entry name" value="Zinc/RING finger domain, C3HC4 (zinc finger)"/>
    <property type="match status" value="1"/>
</dbReference>
<feature type="compositionally biased region" description="Polar residues" evidence="1">
    <location>
        <begin position="630"/>
        <end position="651"/>
    </location>
</feature>
<keyword evidence="4" id="KW-1185">Reference proteome</keyword>
<comment type="caution">
    <text evidence="3">The sequence shown here is derived from an EMBL/GenBank/DDBJ whole genome shotgun (WGS) entry which is preliminary data.</text>
</comment>
<organism evidence="3 4">
    <name type="scientific">Endozoicomonas lisbonensis</name>
    <dbReference type="NCBI Taxonomy" id="3120522"/>
    <lineage>
        <taxon>Bacteria</taxon>
        <taxon>Pseudomonadati</taxon>
        <taxon>Pseudomonadota</taxon>
        <taxon>Gammaproteobacteria</taxon>
        <taxon>Oceanospirillales</taxon>
        <taxon>Endozoicomonadaceae</taxon>
        <taxon>Endozoicomonas</taxon>
    </lineage>
</organism>
<dbReference type="EMBL" id="JBEWTB010000002">
    <property type="protein sequence ID" value="MET4755787.1"/>
    <property type="molecule type" value="Genomic_DNA"/>
</dbReference>
<reference evidence="3 4" key="1">
    <citation type="submission" date="2024-06" db="EMBL/GenBank/DDBJ databases">
        <title>Genomic Encyclopedia of Type Strains, Phase V (KMG-V): Genome sequencing to study the core and pangenomes of soil and plant-associated prokaryotes.</title>
        <authorList>
            <person name="Whitman W."/>
        </authorList>
    </citation>
    <scope>NUCLEOTIDE SEQUENCE [LARGE SCALE GENOMIC DNA]</scope>
    <source>
        <strain evidence="3 4">NE40</strain>
    </source>
</reference>
<feature type="region of interest" description="Disordered" evidence="1">
    <location>
        <begin position="153"/>
        <end position="176"/>
    </location>
</feature>
<dbReference type="PROSITE" id="PS50089">
    <property type="entry name" value="ZF_RING_2"/>
    <property type="match status" value="1"/>
</dbReference>
<evidence type="ECO:0000313" key="3">
    <source>
        <dbReference type="EMBL" id="MET4755787.1"/>
    </source>
</evidence>
<gene>
    <name evidence="3" type="ORF">V5J35_000979</name>
</gene>
<feature type="domain" description="RING-type" evidence="2">
    <location>
        <begin position="664"/>
        <end position="713"/>
    </location>
</feature>
<dbReference type="InterPro" id="IPR001841">
    <property type="entry name" value="Znf_RING"/>
</dbReference>
<evidence type="ECO:0000259" key="2">
    <source>
        <dbReference type="PROSITE" id="PS50089"/>
    </source>
</evidence>